<dbReference type="InterPro" id="IPR001304">
    <property type="entry name" value="C-type_lectin-like"/>
</dbReference>
<evidence type="ECO:0000313" key="2">
    <source>
        <dbReference type="EMBL" id="KAJ8040018.1"/>
    </source>
</evidence>
<evidence type="ECO:0000313" key="3">
    <source>
        <dbReference type="Proteomes" id="UP001152320"/>
    </source>
</evidence>
<dbReference type="InterPro" id="IPR016187">
    <property type="entry name" value="CTDL_fold"/>
</dbReference>
<dbReference type="SUPFAM" id="SSF56436">
    <property type="entry name" value="C-type lectin-like"/>
    <property type="match status" value="1"/>
</dbReference>
<protein>
    <submittedName>
        <fullName evidence="2">Collectin-12</fullName>
    </submittedName>
</protein>
<dbReference type="SMART" id="SM00034">
    <property type="entry name" value="CLECT"/>
    <property type="match status" value="1"/>
</dbReference>
<dbReference type="EMBL" id="JAIZAY010000006">
    <property type="protein sequence ID" value="KAJ8040018.1"/>
    <property type="molecule type" value="Genomic_DNA"/>
</dbReference>
<comment type="caution">
    <text evidence="2">The sequence shown here is derived from an EMBL/GenBank/DDBJ whole genome shotgun (WGS) entry which is preliminary data.</text>
</comment>
<feature type="domain" description="C-type lectin" evidence="1">
    <location>
        <begin position="37"/>
        <end position="163"/>
    </location>
</feature>
<dbReference type="Proteomes" id="UP001152320">
    <property type="component" value="Chromosome 6"/>
</dbReference>
<dbReference type="Gene3D" id="3.10.100.10">
    <property type="entry name" value="Mannose-Binding Protein A, subunit A"/>
    <property type="match status" value="1"/>
</dbReference>
<accession>A0A9Q1HC52</accession>
<gene>
    <name evidence="2" type="ORF">HOLleu_14202</name>
</gene>
<dbReference type="Pfam" id="PF00059">
    <property type="entry name" value="Lectin_C"/>
    <property type="match status" value="1"/>
</dbReference>
<dbReference type="PANTHER" id="PTHR22803">
    <property type="entry name" value="MANNOSE, PHOSPHOLIPASE, LECTIN RECEPTOR RELATED"/>
    <property type="match status" value="1"/>
</dbReference>
<dbReference type="PROSITE" id="PS50041">
    <property type="entry name" value="C_TYPE_LECTIN_2"/>
    <property type="match status" value="1"/>
</dbReference>
<dbReference type="InterPro" id="IPR016186">
    <property type="entry name" value="C-type_lectin-like/link_sf"/>
</dbReference>
<proteinExistence type="predicted"/>
<keyword evidence="3" id="KW-1185">Reference proteome</keyword>
<evidence type="ECO:0000259" key="1">
    <source>
        <dbReference type="PROSITE" id="PS50041"/>
    </source>
</evidence>
<sequence length="170" mass="19831">MRPPSSSTVSLFDVKVYSVIYFSFTLSSKDMPQWHLWNDSFYTFVDTTEMTWEDAANACSSMKEGAHLVFIESELENKEVSRLSKVASEGQNNRWWIGLTDIETEGVWKWYNVSLNYANWYQRQPDNGRNGEDCAELGYRWSGDNIAFWNDYQCTEKKKFICESGFGKDL</sequence>
<reference evidence="2" key="1">
    <citation type="submission" date="2021-10" db="EMBL/GenBank/DDBJ databases">
        <title>Tropical sea cucumber genome reveals ecological adaptation and Cuvierian tubules defense mechanism.</title>
        <authorList>
            <person name="Chen T."/>
        </authorList>
    </citation>
    <scope>NUCLEOTIDE SEQUENCE</scope>
    <source>
        <strain evidence="2">Nanhai2018</strain>
        <tissue evidence="2">Muscle</tissue>
    </source>
</reference>
<organism evidence="2 3">
    <name type="scientific">Holothuria leucospilota</name>
    <name type="common">Black long sea cucumber</name>
    <name type="synonym">Mertensiothuria leucospilota</name>
    <dbReference type="NCBI Taxonomy" id="206669"/>
    <lineage>
        <taxon>Eukaryota</taxon>
        <taxon>Metazoa</taxon>
        <taxon>Echinodermata</taxon>
        <taxon>Eleutherozoa</taxon>
        <taxon>Echinozoa</taxon>
        <taxon>Holothuroidea</taxon>
        <taxon>Aspidochirotacea</taxon>
        <taxon>Aspidochirotida</taxon>
        <taxon>Holothuriidae</taxon>
        <taxon>Holothuria</taxon>
    </lineage>
</organism>
<dbReference type="OrthoDB" id="6133475at2759"/>
<name>A0A9Q1HC52_HOLLE</name>
<dbReference type="AlphaFoldDB" id="A0A9Q1HC52"/>
<dbReference type="InterPro" id="IPR050111">
    <property type="entry name" value="C-type_lectin/snaclec_domain"/>
</dbReference>